<dbReference type="EMBL" id="LR797308">
    <property type="protein sequence ID" value="CAB4202101.1"/>
    <property type="molecule type" value="Genomic_DNA"/>
</dbReference>
<accession>A0A6J5RYL4</accession>
<organism evidence="2">
    <name type="scientific">uncultured Caudovirales phage</name>
    <dbReference type="NCBI Taxonomy" id="2100421"/>
    <lineage>
        <taxon>Viruses</taxon>
        <taxon>Duplodnaviria</taxon>
        <taxon>Heunggongvirae</taxon>
        <taxon>Uroviricota</taxon>
        <taxon>Caudoviricetes</taxon>
        <taxon>Peduoviridae</taxon>
        <taxon>Maltschvirus</taxon>
        <taxon>Maltschvirus maltsch</taxon>
    </lineage>
</organism>
<evidence type="ECO:0000256" key="1">
    <source>
        <dbReference type="SAM" id="MobiDB-lite"/>
    </source>
</evidence>
<protein>
    <submittedName>
        <fullName evidence="2">Uncharacterized protein</fullName>
    </submittedName>
</protein>
<reference evidence="2" key="1">
    <citation type="submission" date="2020-05" db="EMBL/GenBank/DDBJ databases">
        <authorList>
            <person name="Chiriac C."/>
            <person name="Salcher M."/>
            <person name="Ghai R."/>
            <person name="Kavagutti S V."/>
        </authorList>
    </citation>
    <scope>NUCLEOTIDE SEQUENCE</scope>
</reference>
<sequence>MAMTPQGIGAWLDLFNTSRIQNANKPYINDIAQAERDSAVGRAQTDSAQGQFAPQFYGSQAQDYENKAGISAIDLQYAPRMKEQDLQSGGLSNMLNQLKIQQAQRELNAPAYRDWGSEVGKLIGDREQIVAMYGAESPQAKLADELIQNKMKGQDGVTVYGPDGQPLVQMGGSGSGRGFAQGNLMNPKTREVYSPLTGSSQTIAQQAIAGSENLNDFLGEAIKYLPQFQSPYTRIASATQGLANQYLGGNFKLPAEQALGEAALKQTVEGFLATYNLPQAKISIKLIEDIFKPKSGEKEYQYRARLEKQKAHIINAANRRRDALNRGEKLTEAYTMADLDEGMAKETKDMGKAPETSKENNTSNIPTYNPKTKRWE</sequence>
<feature type="compositionally biased region" description="Basic and acidic residues" evidence="1">
    <location>
        <begin position="342"/>
        <end position="358"/>
    </location>
</feature>
<feature type="compositionally biased region" description="Polar residues" evidence="1">
    <location>
        <begin position="359"/>
        <end position="370"/>
    </location>
</feature>
<gene>
    <name evidence="2" type="ORF">UFOVP1361_64</name>
</gene>
<name>A0A6J5RYL4_9CAUD</name>
<feature type="region of interest" description="Disordered" evidence="1">
    <location>
        <begin position="341"/>
        <end position="376"/>
    </location>
</feature>
<proteinExistence type="predicted"/>
<evidence type="ECO:0000313" key="2">
    <source>
        <dbReference type="EMBL" id="CAB4202101.1"/>
    </source>
</evidence>